<sequence>MGEVLYEFVQIGQQMRVSAIDSDTNIEVVVIAPLAATRWQMQATALAKLNKRLSETADEPPRRLF</sequence>
<proteinExistence type="predicted"/>
<feature type="domain" description="DUF6898" evidence="1">
    <location>
        <begin position="2"/>
        <end position="54"/>
    </location>
</feature>
<dbReference type="EMBL" id="BSNS01000020">
    <property type="protein sequence ID" value="GLQ56282.1"/>
    <property type="molecule type" value="Genomic_DNA"/>
</dbReference>
<protein>
    <recommendedName>
        <fullName evidence="1">DUF6898 domain-containing protein</fullName>
    </recommendedName>
</protein>
<dbReference type="Proteomes" id="UP001156691">
    <property type="component" value="Unassembled WGS sequence"/>
</dbReference>
<comment type="caution">
    <text evidence="2">The sequence shown here is derived from an EMBL/GenBank/DDBJ whole genome shotgun (WGS) entry which is preliminary data.</text>
</comment>
<dbReference type="RefSeq" id="WP_284341701.1">
    <property type="nucleotide sequence ID" value="NZ_BSNS01000020.1"/>
</dbReference>
<organism evidence="2 3">
    <name type="scientific">Devosia nitrariae</name>
    <dbReference type="NCBI Taxonomy" id="2071872"/>
    <lineage>
        <taxon>Bacteria</taxon>
        <taxon>Pseudomonadati</taxon>
        <taxon>Pseudomonadota</taxon>
        <taxon>Alphaproteobacteria</taxon>
        <taxon>Hyphomicrobiales</taxon>
        <taxon>Devosiaceae</taxon>
        <taxon>Devosia</taxon>
    </lineage>
</organism>
<name>A0ABQ5W874_9HYPH</name>
<evidence type="ECO:0000259" key="1">
    <source>
        <dbReference type="Pfam" id="PF21839"/>
    </source>
</evidence>
<accession>A0ABQ5W874</accession>
<evidence type="ECO:0000313" key="2">
    <source>
        <dbReference type="EMBL" id="GLQ56282.1"/>
    </source>
</evidence>
<keyword evidence="3" id="KW-1185">Reference proteome</keyword>
<dbReference type="InterPro" id="IPR054193">
    <property type="entry name" value="DUF6898"/>
</dbReference>
<evidence type="ECO:0000313" key="3">
    <source>
        <dbReference type="Proteomes" id="UP001156691"/>
    </source>
</evidence>
<reference evidence="3" key="1">
    <citation type="journal article" date="2019" name="Int. J. Syst. Evol. Microbiol.">
        <title>The Global Catalogue of Microorganisms (GCM) 10K type strain sequencing project: providing services to taxonomists for standard genome sequencing and annotation.</title>
        <authorList>
            <consortium name="The Broad Institute Genomics Platform"/>
            <consortium name="The Broad Institute Genome Sequencing Center for Infectious Disease"/>
            <person name="Wu L."/>
            <person name="Ma J."/>
        </authorList>
    </citation>
    <scope>NUCLEOTIDE SEQUENCE [LARGE SCALE GENOMIC DNA]</scope>
    <source>
        <strain evidence="3">NBRC 112416</strain>
    </source>
</reference>
<gene>
    <name evidence="2" type="ORF">GCM10010862_35410</name>
</gene>
<dbReference type="Pfam" id="PF21839">
    <property type="entry name" value="DUF6898"/>
    <property type="match status" value="1"/>
</dbReference>